<dbReference type="PANTHER" id="PTHR10969">
    <property type="entry name" value="MICROTUBULE-ASSOCIATED PROTEINS 1A/1B LIGHT CHAIN 3-RELATED"/>
    <property type="match status" value="1"/>
</dbReference>
<evidence type="ECO:0000256" key="9">
    <source>
        <dbReference type="ARBA" id="ARBA00023136"/>
    </source>
</evidence>
<dbReference type="FunFam" id="3.10.20.90:FF:000037">
    <property type="entry name" value="Gamma-aminobutyric acid receptor-associated protein-like 1"/>
    <property type="match status" value="1"/>
</dbReference>
<keyword evidence="6" id="KW-0493">Microtubule</keyword>
<evidence type="ECO:0000256" key="6">
    <source>
        <dbReference type="ARBA" id="ARBA00022701"/>
    </source>
</evidence>
<dbReference type="GO" id="GO:0005874">
    <property type="term" value="C:microtubule"/>
    <property type="evidence" value="ECO:0007669"/>
    <property type="project" value="UniProtKB-KW"/>
</dbReference>
<reference evidence="14" key="1">
    <citation type="submission" date="2020-03" db="EMBL/GenBank/DDBJ databases">
        <title>Studies in the Genomics of Life Span.</title>
        <authorList>
            <person name="Glass D."/>
        </authorList>
    </citation>
    <scope>NUCLEOTIDE SEQUENCE</scope>
    <source>
        <strain evidence="14">LTLLF</strain>
        <tissue evidence="14">Muscle</tissue>
    </source>
</reference>
<evidence type="ECO:0000256" key="11">
    <source>
        <dbReference type="ARBA" id="ARBA00023329"/>
    </source>
</evidence>
<keyword evidence="5" id="KW-0963">Cytoplasm</keyword>
<keyword evidence="10 12" id="KW-0449">Lipoprotein</keyword>
<dbReference type="InterPro" id="IPR004241">
    <property type="entry name" value="Atg8-like"/>
</dbReference>
<dbReference type="GO" id="GO:0005776">
    <property type="term" value="C:autophagosome"/>
    <property type="evidence" value="ECO:0007669"/>
    <property type="project" value="UniProtKB-SubCell"/>
</dbReference>
<dbReference type="SUPFAM" id="SSF54236">
    <property type="entry name" value="Ubiquitin-like"/>
    <property type="match status" value="1"/>
</dbReference>
<gene>
    <name evidence="14" type="ORF">LTLLF_174065</name>
</gene>
<evidence type="ECO:0000256" key="2">
    <source>
        <dbReference type="ARBA" id="ARBA00004419"/>
    </source>
</evidence>
<dbReference type="GO" id="GO:0006914">
    <property type="term" value="P:autophagy"/>
    <property type="evidence" value="ECO:0007669"/>
    <property type="project" value="UniProtKB-KW"/>
</dbReference>
<evidence type="ECO:0000256" key="3">
    <source>
        <dbReference type="ARBA" id="ARBA00004555"/>
    </source>
</evidence>
<comment type="subcellular location">
    <subcellularLocation>
        <location evidence="1">Cytoplasmic vesicle membrane</location>
    </subcellularLocation>
    <subcellularLocation>
        <location evidence="2">Cytoplasmic vesicle</location>
        <location evidence="2">Autophagosome</location>
    </subcellularLocation>
    <subcellularLocation>
        <location evidence="3">Golgi apparatus</location>
    </subcellularLocation>
</comment>
<evidence type="ECO:0000313" key="15">
    <source>
        <dbReference type="Proteomes" id="UP000710432"/>
    </source>
</evidence>
<keyword evidence="7 13" id="KW-0072">Autophagy</keyword>
<evidence type="ECO:0000256" key="10">
    <source>
        <dbReference type="ARBA" id="ARBA00023288"/>
    </source>
</evidence>
<keyword evidence="8" id="KW-0333">Golgi apparatus</keyword>
<keyword evidence="14" id="KW-0675">Receptor</keyword>
<comment type="caution">
    <text evidence="14">The sequence shown here is derived from an EMBL/GenBank/DDBJ whole genome shotgun (WGS) entry which is preliminary data.</text>
</comment>
<accession>A0A8J6G4W8</accession>
<sequence length="277" mass="31173">MIVRLLKATDVTIFLSVIISFPQLSGARCEENCVNTEQLLVVVGALLLLCGLTSVCFRCCLSRPENGEDGAPPPYEVTVIAFDHDSTLQSTITSLQSVFGPAARRILAVTHAHSSLGQLPPSLDTLPGYEEALGMSRFTVASHQRAEQAPSGEPPNLRSIMKFQYKEDHPFEYRKKEGEKIRKKYPDRVPVIVEKAPKARVPDLDKRKYLVPSDLTVGQFYFLIRKRIHLRPEDALFFFVNNTIPPTSATMGQLYEDNHEEDYFLYVAYSDESVYGK</sequence>
<proteinExistence type="inferred from homology"/>
<evidence type="ECO:0000256" key="4">
    <source>
        <dbReference type="ARBA" id="ARBA00007293"/>
    </source>
</evidence>
<dbReference type="AlphaFoldDB" id="A0A8J6G4W8"/>
<dbReference type="GO" id="GO:0005794">
    <property type="term" value="C:Golgi apparatus"/>
    <property type="evidence" value="ECO:0007669"/>
    <property type="project" value="UniProtKB-SubCell"/>
</dbReference>
<dbReference type="InterPro" id="IPR029071">
    <property type="entry name" value="Ubiquitin-like_domsf"/>
</dbReference>
<evidence type="ECO:0000256" key="5">
    <source>
        <dbReference type="ARBA" id="ARBA00022490"/>
    </source>
</evidence>
<evidence type="ECO:0000256" key="7">
    <source>
        <dbReference type="ARBA" id="ARBA00023006"/>
    </source>
</evidence>
<dbReference type="GO" id="GO:0030659">
    <property type="term" value="C:cytoplasmic vesicle membrane"/>
    <property type="evidence" value="ECO:0007669"/>
    <property type="project" value="UniProtKB-SubCell"/>
</dbReference>
<comment type="similarity">
    <text evidence="4 13">Belongs to the ATG8 family.</text>
</comment>
<evidence type="ECO:0000256" key="13">
    <source>
        <dbReference type="RuleBase" id="RU004384"/>
    </source>
</evidence>
<dbReference type="Proteomes" id="UP000710432">
    <property type="component" value="Unassembled WGS sequence"/>
</dbReference>
<evidence type="ECO:0000256" key="1">
    <source>
        <dbReference type="ARBA" id="ARBA00004156"/>
    </source>
</evidence>
<keyword evidence="11" id="KW-0968">Cytoplasmic vesicle</keyword>
<feature type="lipid moiety-binding region" description="Phosphatidylserine amidated glycine; alternate" evidence="12">
    <location>
        <position position="276"/>
    </location>
</feature>
<dbReference type="Pfam" id="PF02991">
    <property type="entry name" value="ATG8"/>
    <property type="match status" value="1"/>
</dbReference>
<dbReference type="Gene3D" id="3.10.20.90">
    <property type="entry name" value="Phosphatidylinositol 3-kinase Catalytic Subunit, Chain A, domain 1"/>
    <property type="match status" value="1"/>
</dbReference>
<keyword evidence="9" id="KW-0472">Membrane</keyword>
<protein>
    <submittedName>
        <fullName evidence="14">Gamma-aminobutyric acid receptor-associated protein-like 1</fullName>
    </submittedName>
</protein>
<evidence type="ECO:0000256" key="12">
    <source>
        <dbReference type="PIRSR" id="PIRSR604241-50"/>
    </source>
</evidence>
<evidence type="ECO:0000313" key="14">
    <source>
        <dbReference type="EMBL" id="KAH0506231.1"/>
    </source>
</evidence>
<name>A0A8J6G4W8_MICOH</name>
<organism evidence="14 15">
    <name type="scientific">Microtus ochrogaster</name>
    <name type="common">Prairie vole</name>
    <dbReference type="NCBI Taxonomy" id="79684"/>
    <lineage>
        <taxon>Eukaryota</taxon>
        <taxon>Metazoa</taxon>
        <taxon>Chordata</taxon>
        <taxon>Craniata</taxon>
        <taxon>Vertebrata</taxon>
        <taxon>Euteleostomi</taxon>
        <taxon>Mammalia</taxon>
        <taxon>Eutheria</taxon>
        <taxon>Euarchontoglires</taxon>
        <taxon>Glires</taxon>
        <taxon>Rodentia</taxon>
        <taxon>Myomorpha</taxon>
        <taxon>Muroidea</taxon>
        <taxon>Cricetidae</taxon>
        <taxon>Arvicolinae</taxon>
        <taxon>Microtus</taxon>
    </lineage>
</organism>
<dbReference type="Pfam" id="PF14979">
    <property type="entry name" value="TMEM52"/>
    <property type="match status" value="1"/>
</dbReference>
<evidence type="ECO:0000256" key="8">
    <source>
        <dbReference type="ARBA" id="ARBA00023034"/>
    </source>
</evidence>
<dbReference type="EMBL" id="JAATJU010024167">
    <property type="protein sequence ID" value="KAH0506231.1"/>
    <property type="molecule type" value="Genomic_DNA"/>
</dbReference>
<dbReference type="CDD" id="cd16127">
    <property type="entry name" value="Ubl_ATG8_GABARAP_like"/>
    <property type="match status" value="1"/>
</dbReference>